<keyword evidence="1" id="KW-1133">Transmembrane helix</keyword>
<feature type="transmembrane region" description="Helical" evidence="1">
    <location>
        <begin position="6"/>
        <end position="27"/>
    </location>
</feature>
<reference evidence="2" key="1">
    <citation type="submission" date="2022-11" db="EMBL/GenBank/DDBJ databases">
        <authorList>
            <person name="Graham C."/>
            <person name="Newman J.D."/>
        </authorList>
    </citation>
    <scope>NUCLEOTIDE SEQUENCE</scope>
    <source>
        <strain evidence="2">DSM 19486</strain>
    </source>
</reference>
<dbReference type="EMBL" id="JAPJUH010000001">
    <property type="protein sequence ID" value="MCX3263469.1"/>
    <property type="molecule type" value="Genomic_DNA"/>
</dbReference>
<evidence type="ECO:0000313" key="3">
    <source>
        <dbReference type="Proteomes" id="UP001142592"/>
    </source>
</evidence>
<keyword evidence="1" id="KW-0472">Membrane</keyword>
<accession>A0A9X3DA52</accession>
<protein>
    <submittedName>
        <fullName evidence="2">Uncharacterized protein</fullName>
    </submittedName>
</protein>
<evidence type="ECO:0000313" key="2">
    <source>
        <dbReference type="EMBL" id="MCX3263469.1"/>
    </source>
</evidence>
<sequence>MPDVQIVWAFAYALYQTPTIGTQIFFYKKQIKMTQKFPFQILDGWIMLLMLFLLIDYQGFAKYRNIAAKPDHGFIIDDFSLKVSGRNNRFVKAFEVRSRYASQLANSLHHSRYRTAAYYVAKYFEEIATKAISITPRISVLQKASFENFLYGFRNPLINKVFNLNESLA</sequence>
<keyword evidence="1" id="KW-0812">Transmembrane</keyword>
<name>A0A9X3DA52_9SPHI</name>
<organism evidence="2 3">
    <name type="scientific">Pedobacter agri</name>
    <dbReference type="NCBI Taxonomy" id="454586"/>
    <lineage>
        <taxon>Bacteria</taxon>
        <taxon>Pseudomonadati</taxon>
        <taxon>Bacteroidota</taxon>
        <taxon>Sphingobacteriia</taxon>
        <taxon>Sphingobacteriales</taxon>
        <taxon>Sphingobacteriaceae</taxon>
        <taxon>Pedobacter</taxon>
    </lineage>
</organism>
<feature type="transmembrane region" description="Helical" evidence="1">
    <location>
        <begin position="39"/>
        <end position="60"/>
    </location>
</feature>
<dbReference type="RefSeq" id="WP_266268389.1">
    <property type="nucleotide sequence ID" value="NZ_JAPJUH010000001.1"/>
</dbReference>
<evidence type="ECO:0000256" key="1">
    <source>
        <dbReference type="SAM" id="Phobius"/>
    </source>
</evidence>
<proteinExistence type="predicted"/>
<gene>
    <name evidence="2" type="ORF">OQZ29_01865</name>
</gene>
<keyword evidence="3" id="KW-1185">Reference proteome</keyword>
<dbReference type="Proteomes" id="UP001142592">
    <property type="component" value="Unassembled WGS sequence"/>
</dbReference>
<dbReference type="AlphaFoldDB" id="A0A9X3DA52"/>
<comment type="caution">
    <text evidence="2">The sequence shown here is derived from an EMBL/GenBank/DDBJ whole genome shotgun (WGS) entry which is preliminary data.</text>
</comment>